<comment type="catalytic activity">
    <reaction evidence="20">
        <text>3-O-[beta-D-Xyl-(1-&gt;4)-Rib-ol-P-Rib-ol-P-3-beta-D-GalNAc-(1-&gt;3)-beta-D-GlcNAc-(1-&gt;4)-(O-6-P-alpha-D-Man)]-Thr-[protein] + UDP-alpha-D-glucuronate = 3-O-[beta-D-GlcA-(1-&gt;3)-beta-D-Xyl-(1-&gt;4)-Rib-ol-P-Rib-ol-P-3-beta-D-GalNAc-(1-&gt;3)-beta-D-GlcNAc-(1-&gt;4)-(O-6-P-alpha-D-Man)]-Thr-[protein] + UDP + H(+)</text>
        <dbReference type="Rhea" id="RHEA:46860"/>
        <dbReference type="Rhea" id="RHEA-COMP:15023"/>
        <dbReference type="Rhea" id="RHEA-COMP:17482"/>
        <dbReference type="ChEBI" id="CHEBI:15378"/>
        <dbReference type="ChEBI" id="CHEBI:58052"/>
        <dbReference type="ChEBI" id="CHEBI:58223"/>
        <dbReference type="ChEBI" id="CHEBI:142405"/>
        <dbReference type="ChEBI" id="CHEBI:177336"/>
    </reaction>
</comment>
<keyword evidence="8 21" id="KW-0812">Transmembrane</keyword>
<dbReference type="GO" id="GO:0015020">
    <property type="term" value="F:glucuronosyltransferase activity"/>
    <property type="evidence" value="ECO:0007669"/>
    <property type="project" value="InterPro"/>
</dbReference>
<dbReference type="Pfam" id="PF13896">
    <property type="entry name" value="Glyco_transf_49"/>
    <property type="match status" value="1"/>
</dbReference>
<reference evidence="22" key="2">
    <citation type="submission" date="2014-07" db="EMBL/GenBank/DDBJ databases">
        <authorList>
            <person name="Hull J."/>
        </authorList>
    </citation>
    <scope>NUCLEOTIDE SEQUENCE</scope>
</reference>
<protein>
    <recommendedName>
        <fullName evidence="5">Beta-1,4-glucuronyltransferase 1</fullName>
    </recommendedName>
    <alternativeName>
        <fullName evidence="16">I-beta-1,3-N-acetylglucosaminyltransferase</fullName>
    </alternativeName>
    <alternativeName>
        <fullName evidence="19">N-acetyllactosaminide beta-1,3-N-acetylglucosaminyltransferase</fullName>
    </alternativeName>
    <alternativeName>
        <fullName evidence="17">Poly-N-acetyllactosamine extension enzyme</fullName>
    </alternativeName>
    <alternativeName>
        <fullName evidence="18">UDP-GlcNAc:betaGal beta-1,3-N-acetylglucosaminyltransferase 1</fullName>
    </alternativeName>
</protein>
<evidence type="ECO:0000256" key="16">
    <source>
        <dbReference type="ARBA" id="ARBA00030723"/>
    </source>
</evidence>
<evidence type="ECO:0000256" key="10">
    <source>
        <dbReference type="ARBA" id="ARBA00022968"/>
    </source>
</evidence>
<evidence type="ECO:0000256" key="12">
    <source>
        <dbReference type="ARBA" id="ARBA00023034"/>
    </source>
</evidence>
<sequence length="474" mass="54969">MTRRFEQRGYQCCYMLILLLLTVLNVILMLRLLHNGCTKIYFEPSTFQIASLNTEPQRKCKLGVTGPIANATYIFKRDPRLARWDARREYKMMDQALVGERYLQISDEYSVCLATQTSLEKLDSLVQISNHWSGPISIAVFVVSDDEYAIVQEYVKYMIQCFPRVKDHVSFHLAFPKGQVPTSSPPPKSISEWNCREPTAVLEGLGQQRSEEMNQWHRKYPYPQNHMRNLARKNCQTPQVLLTDVDVIPSIGAAEGLNEFFKTIKNCSKCAFVIPTYEVATGQAFPKTKEQLVWLSRAGLARPFHQKVFLHNSFATNHSKWEEDVKQEHVHVSHTVTHFKFYYEPFYISEDSAPAHDERFIGYGLTKNTQVYEMVVAGYEFFVLSPVFMVHWGLQNNLRRPGWREKQNNNNYRKLHFFRKEIHIRYNYRSTPLPTTTAILNNGTEKETVSSPGNADASMQHSSSIMFNTNLTKY</sequence>
<keyword evidence="13 21" id="KW-0472">Membrane</keyword>
<dbReference type="EMBL" id="GBHO01024969">
    <property type="protein sequence ID" value="JAG18635.1"/>
    <property type="molecule type" value="Transcribed_RNA"/>
</dbReference>
<organism evidence="22">
    <name type="scientific">Lygus hesperus</name>
    <name type="common">Western plant bug</name>
    <dbReference type="NCBI Taxonomy" id="30085"/>
    <lineage>
        <taxon>Eukaryota</taxon>
        <taxon>Metazoa</taxon>
        <taxon>Ecdysozoa</taxon>
        <taxon>Arthropoda</taxon>
        <taxon>Hexapoda</taxon>
        <taxon>Insecta</taxon>
        <taxon>Pterygota</taxon>
        <taxon>Neoptera</taxon>
        <taxon>Paraneoptera</taxon>
        <taxon>Hemiptera</taxon>
        <taxon>Heteroptera</taxon>
        <taxon>Panheteroptera</taxon>
        <taxon>Cimicomorpha</taxon>
        <taxon>Miridae</taxon>
        <taxon>Mirini</taxon>
        <taxon>Lygus</taxon>
    </lineage>
</organism>
<evidence type="ECO:0000256" key="1">
    <source>
        <dbReference type="ARBA" id="ARBA00001936"/>
    </source>
</evidence>
<evidence type="ECO:0000256" key="19">
    <source>
        <dbReference type="ARBA" id="ARBA00033291"/>
    </source>
</evidence>
<evidence type="ECO:0000313" key="22">
    <source>
        <dbReference type="EMBL" id="JAG18635.1"/>
    </source>
</evidence>
<dbReference type="GO" id="GO:0035269">
    <property type="term" value="P:protein O-linked glycosylation via mannose"/>
    <property type="evidence" value="ECO:0007669"/>
    <property type="project" value="TreeGrafter"/>
</dbReference>
<feature type="transmembrane region" description="Helical" evidence="21">
    <location>
        <begin position="12"/>
        <end position="33"/>
    </location>
</feature>
<evidence type="ECO:0000256" key="21">
    <source>
        <dbReference type="SAM" id="Phobius"/>
    </source>
</evidence>
<evidence type="ECO:0000256" key="2">
    <source>
        <dbReference type="ARBA" id="ARBA00004323"/>
    </source>
</evidence>
<keyword evidence="14" id="KW-0325">Glycoprotein</keyword>
<evidence type="ECO:0000256" key="17">
    <source>
        <dbReference type="ARBA" id="ARBA00032175"/>
    </source>
</evidence>
<name>A0A0A9XNH9_LYGHE</name>
<keyword evidence="9" id="KW-0479">Metal-binding</keyword>
<evidence type="ECO:0000256" key="18">
    <source>
        <dbReference type="ARBA" id="ARBA00032181"/>
    </source>
</evidence>
<evidence type="ECO:0000256" key="15">
    <source>
        <dbReference type="ARBA" id="ARBA00023211"/>
    </source>
</evidence>
<keyword evidence="10" id="KW-0735">Signal-anchor</keyword>
<dbReference type="GO" id="GO:0046872">
    <property type="term" value="F:metal ion binding"/>
    <property type="evidence" value="ECO:0007669"/>
    <property type="project" value="UniProtKB-KW"/>
</dbReference>
<dbReference type="AlphaFoldDB" id="A0A0A9XNH9"/>
<dbReference type="PANTHER" id="PTHR46420">
    <property type="entry name" value="BETA-1,4-GLUCURONYLTRANSFERASE 1"/>
    <property type="match status" value="1"/>
</dbReference>
<comment type="subcellular location">
    <subcellularLocation>
        <location evidence="2">Golgi apparatus membrane</location>
        <topology evidence="2">Single-pass type II membrane protein</topology>
    </subcellularLocation>
</comment>
<evidence type="ECO:0000256" key="5">
    <source>
        <dbReference type="ARBA" id="ARBA00017962"/>
    </source>
</evidence>
<evidence type="ECO:0000256" key="4">
    <source>
        <dbReference type="ARBA" id="ARBA00008539"/>
    </source>
</evidence>
<keyword evidence="12" id="KW-0333">Golgi apparatus</keyword>
<dbReference type="InterPro" id="IPR043189">
    <property type="entry name" value="B4GAT1"/>
</dbReference>
<comment type="cofactor">
    <cofactor evidence="1">
        <name>Mn(2+)</name>
        <dbReference type="ChEBI" id="CHEBI:29035"/>
    </cofactor>
</comment>
<evidence type="ECO:0000256" key="6">
    <source>
        <dbReference type="ARBA" id="ARBA00022676"/>
    </source>
</evidence>
<comment type="similarity">
    <text evidence="4">Belongs to the glycosyltransferase 49 family.</text>
</comment>
<evidence type="ECO:0000256" key="3">
    <source>
        <dbReference type="ARBA" id="ARBA00004922"/>
    </source>
</evidence>
<keyword evidence="6 22" id="KW-0328">Glycosyltransferase</keyword>
<comment type="pathway">
    <text evidence="3">Protein modification; protein glycosylation.</text>
</comment>
<dbReference type="GO" id="GO:0000139">
    <property type="term" value="C:Golgi membrane"/>
    <property type="evidence" value="ECO:0007669"/>
    <property type="project" value="UniProtKB-SubCell"/>
</dbReference>
<gene>
    <name evidence="22" type="primary">B3GNT1_2</name>
    <name evidence="22" type="ORF">CM83_14646</name>
</gene>
<evidence type="ECO:0000256" key="11">
    <source>
        <dbReference type="ARBA" id="ARBA00022989"/>
    </source>
</evidence>
<dbReference type="UniPathway" id="UPA00378"/>
<evidence type="ECO:0000256" key="8">
    <source>
        <dbReference type="ARBA" id="ARBA00022692"/>
    </source>
</evidence>
<keyword evidence="7 22" id="KW-0808">Transferase</keyword>
<keyword evidence="15" id="KW-0464">Manganese</keyword>
<accession>A0A0A9XNH9</accession>
<evidence type="ECO:0000256" key="20">
    <source>
        <dbReference type="ARBA" id="ARBA00047852"/>
    </source>
</evidence>
<evidence type="ECO:0000256" key="13">
    <source>
        <dbReference type="ARBA" id="ARBA00023136"/>
    </source>
</evidence>
<evidence type="ECO:0000256" key="9">
    <source>
        <dbReference type="ARBA" id="ARBA00022723"/>
    </source>
</evidence>
<evidence type="ECO:0000256" key="14">
    <source>
        <dbReference type="ARBA" id="ARBA00023180"/>
    </source>
</evidence>
<evidence type="ECO:0000256" key="7">
    <source>
        <dbReference type="ARBA" id="ARBA00022679"/>
    </source>
</evidence>
<reference evidence="22" key="1">
    <citation type="journal article" date="2014" name="PLoS ONE">
        <title>Transcriptome-Based Identification of ABC Transporters in the Western Tarnished Plant Bug Lygus hesperus.</title>
        <authorList>
            <person name="Hull J.J."/>
            <person name="Chaney K."/>
            <person name="Geib S.M."/>
            <person name="Fabrick J.A."/>
            <person name="Brent C.S."/>
            <person name="Walsh D."/>
            <person name="Lavine L.C."/>
        </authorList>
    </citation>
    <scope>NUCLEOTIDE SEQUENCE</scope>
</reference>
<proteinExistence type="inferred from homology"/>
<dbReference type="PANTHER" id="PTHR46420:SF1">
    <property type="entry name" value="BETA-1,4-GLUCURONYLTRANSFERASE 1"/>
    <property type="match status" value="1"/>
</dbReference>
<keyword evidence="11 21" id="KW-1133">Transmembrane helix</keyword>